<keyword evidence="3" id="KW-1185">Reference proteome</keyword>
<name>A0A428MEW3_9BACT</name>
<gene>
    <name evidence="2" type="ORF">EDE15_0892</name>
</gene>
<dbReference type="EMBL" id="RSDW01000001">
    <property type="protein sequence ID" value="RSL15406.1"/>
    <property type="molecule type" value="Genomic_DNA"/>
</dbReference>
<feature type="chain" id="PRO_5019298673" evidence="1">
    <location>
        <begin position="30"/>
        <end position="199"/>
    </location>
</feature>
<reference evidence="2 3" key="1">
    <citation type="submission" date="2018-12" db="EMBL/GenBank/DDBJ databases">
        <title>Sequencing of bacterial isolates from soil warming experiment in Harvard Forest, Massachusetts, USA.</title>
        <authorList>
            <person name="Deangelis K."/>
        </authorList>
    </citation>
    <scope>NUCLEOTIDE SEQUENCE [LARGE SCALE GENOMIC DNA]</scope>
    <source>
        <strain evidence="2 3">EB153</strain>
    </source>
</reference>
<dbReference type="AlphaFoldDB" id="A0A428MEW3"/>
<dbReference type="Proteomes" id="UP000269669">
    <property type="component" value="Unassembled WGS sequence"/>
</dbReference>
<evidence type="ECO:0000256" key="1">
    <source>
        <dbReference type="SAM" id="SignalP"/>
    </source>
</evidence>
<accession>A0A428MEW3</accession>
<sequence length="199" mass="20053">MKKLLQFRKSSLATLLIFLCAAAITSARAQQGMISVPAGTRLLIRMTDSIGSGRNRAGTLFTGRLETNVMSGNTVAAPAGAVVHGRIIQSSGAGRAAGRSELSLELTDIVINNTRFPILSNDYSVQGANALGGTARRTAGGAGLGAVIGAIGGNAGRGAAIGAAGGGASSLISRGEQINIPAGTLLEFRLQQPASLPSR</sequence>
<evidence type="ECO:0000313" key="3">
    <source>
        <dbReference type="Proteomes" id="UP000269669"/>
    </source>
</evidence>
<keyword evidence="1" id="KW-0732">Signal</keyword>
<organism evidence="2 3">
    <name type="scientific">Edaphobacter aggregans</name>
    <dbReference type="NCBI Taxonomy" id="570835"/>
    <lineage>
        <taxon>Bacteria</taxon>
        <taxon>Pseudomonadati</taxon>
        <taxon>Acidobacteriota</taxon>
        <taxon>Terriglobia</taxon>
        <taxon>Terriglobales</taxon>
        <taxon>Acidobacteriaceae</taxon>
        <taxon>Edaphobacter</taxon>
    </lineage>
</organism>
<evidence type="ECO:0000313" key="2">
    <source>
        <dbReference type="EMBL" id="RSL15406.1"/>
    </source>
</evidence>
<protein>
    <submittedName>
        <fullName evidence="2">Uncharacterized protein</fullName>
    </submittedName>
</protein>
<comment type="caution">
    <text evidence="2">The sequence shown here is derived from an EMBL/GenBank/DDBJ whole genome shotgun (WGS) entry which is preliminary data.</text>
</comment>
<feature type="signal peptide" evidence="1">
    <location>
        <begin position="1"/>
        <end position="29"/>
    </location>
</feature>
<proteinExistence type="predicted"/>